<dbReference type="Proteomes" id="UP000717996">
    <property type="component" value="Unassembled WGS sequence"/>
</dbReference>
<comment type="caution">
    <text evidence="1">The sequence shown here is derived from an EMBL/GenBank/DDBJ whole genome shotgun (WGS) entry which is preliminary data.</text>
</comment>
<organism evidence="1 2">
    <name type="scientific">Rhizopus oryzae</name>
    <name type="common">Mucormycosis agent</name>
    <name type="synonym">Rhizopus arrhizus var. delemar</name>
    <dbReference type="NCBI Taxonomy" id="64495"/>
    <lineage>
        <taxon>Eukaryota</taxon>
        <taxon>Fungi</taxon>
        <taxon>Fungi incertae sedis</taxon>
        <taxon>Mucoromycota</taxon>
        <taxon>Mucoromycotina</taxon>
        <taxon>Mucoromycetes</taxon>
        <taxon>Mucorales</taxon>
        <taxon>Mucorineae</taxon>
        <taxon>Rhizopodaceae</taxon>
        <taxon>Rhizopus</taxon>
    </lineage>
</organism>
<dbReference type="OrthoDB" id="2289008at2759"/>
<evidence type="ECO:0000313" key="2">
    <source>
        <dbReference type="Proteomes" id="UP000717996"/>
    </source>
</evidence>
<accession>A0A9P6YHZ1</accession>
<sequence>MNRLPFADFHAKHFGQEQQEYWKTFLQQQQFYSYQNADEKLPHNTNLNPNDQSYEAFEDQNYNEDYPQEEQMEEEDDESYGLSKEAIEIFKFSEAYKKEREEERLKEEEEEEKGKKGWKFGESSVLCSGGIEAPVTCLVLTRNRESTSENLRMKEDLLNSAYFTSCINKDVDAPIVFWPVLPLRL</sequence>
<gene>
    <name evidence="1" type="ORF">G6F51_003875</name>
</gene>
<protein>
    <submittedName>
        <fullName evidence="1">Uncharacterized protein</fullName>
    </submittedName>
</protein>
<reference evidence="1" key="1">
    <citation type="journal article" date="2020" name="Microb. Genom.">
        <title>Genetic diversity of clinical and environmental Mucorales isolates obtained from an investigation of mucormycosis cases among solid organ transplant recipients.</title>
        <authorList>
            <person name="Nguyen M.H."/>
            <person name="Kaul D."/>
            <person name="Muto C."/>
            <person name="Cheng S.J."/>
            <person name="Richter R.A."/>
            <person name="Bruno V.M."/>
            <person name="Liu G."/>
            <person name="Beyhan S."/>
            <person name="Sundermann A.J."/>
            <person name="Mounaud S."/>
            <person name="Pasculle A.W."/>
            <person name="Nierman W.C."/>
            <person name="Driscoll E."/>
            <person name="Cumbie R."/>
            <person name="Clancy C.J."/>
            <person name="Dupont C.L."/>
        </authorList>
    </citation>
    <scope>NUCLEOTIDE SEQUENCE</scope>
    <source>
        <strain evidence="1">GL16</strain>
    </source>
</reference>
<dbReference type="AlphaFoldDB" id="A0A9P6YHZ1"/>
<name>A0A9P6YHZ1_RHIOR</name>
<dbReference type="EMBL" id="JAANIT010000401">
    <property type="protein sequence ID" value="KAG1548092.1"/>
    <property type="molecule type" value="Genomic_DNA"/>
</dbReference>
<proteinExistence type="predicted"/>
<evidence type="ECO:0000313" key="1">
    <source>
        <dbReference type="EMBL" id="KAG1548092.1"/>
    </source>
</evidence>